<dbReference type="SUPFAM" id="SSF53254">
    <property type="entry name" value="Phosphoglycerate mutase-like"/>
    <property type="match status" value="1"/>
</dbReference>
<evidence type="ECO:0000256" key="1">
    <source>
        <dbReference type="ARBA" id="ARBA00022801"/>
    </source>
</evidence>
<dbReference type="EMBL" id="JBHLSV010000010">
    <property type="protein sequence ID" value="MFC0674308.1"/>
    <property type="molecule type" value="Genomic_DNA"/>
</dbReference>
<name>A0ABV6REL6_9MICO</name>
<dbReference type="Gene3D" id="3.40.50.1240">
    <property type="entry name" value="Phosphoglycerate mutase-like"/>
    <property type="match status" value="1"/>
</dbReference>
<dbReference type="InterPro" id="IPR051021">
    <property type="entry name" value="Mito_Ser/Thr_phosphatase"/>
</dbReference>
<keyword evidence="1" id="KW-0378">Hydrolase</keyword>
<dbReference type="CDD" id="cd07067">
    <property type="entry name" value="HP_PGM_like"/>
    <property type="match status" value="1"/>
</dbReference>
<dbReference type="Proteomes" id="UP001589793">
    <property type="component" value="Unassembled WGS sequence"/>
</dbReference>
<dbReference type="SMART" id="SM00855">
    <property type="entry name" value="PGAM"/>
    <property type="match status" value="1"/>
</dbReference>
<accession>A0ABV6REL6</accession>
<gene>
    <name evidence="2" type="ORF">ACFFF6_10120</name>
</gene>
<evidence type="ECO:0000313" key="2">
    <source>
        <dbReference type="EMBL" id="MFC0674308.1"/>
    </source>
</evidence>
<evidence type="ECO:0000313" key="3">
    <source>
        <dbReference type="Proteomes" id="UP001589793"/>
    </source>
</evidence>
<organism evidence="2 3">
    <name type="scientific">Brachybacterium hainanense</name>
    <dbReference type="NCBI Taxonomy" id="1541174"/>
    <lineage>
        <taxon>Bacteria</taxon>
        <taxon>Bacillati</taxon>
        <taxon>Actinomycetota</taxon>
        <taxon>Actinomycetes</taxon>
        <taxon>Micrococcales</taxon>
        <taxon>Dermabacteraceae</taxon>
        <taxon>Brachybacterium</taxon>
    </lineage>
</organism>
<dbReference type="InterPro" id="IPR029033">
    <property type="entry name" value="His_PPase_superfam"/>
</dbReference>
<dbReference type="InterPro" id="IPR013078">
    <property type="entry name" value="His_Pase_superF_clade-1"/>
</dbReference>
<dbReference type="Pfam" id="PF00300">
    <property type="entry name" value="His_Phos_1"/>
    <property type="match status" value="1"/>
</dbReference>
<dbReference type="PANTHER" id="PTHR20935:SF1">
    <property type="entry name" value="SLL1549 PROTEIN"/>
    <property type="match status" value="1"/>
</dbReference>
<comment type="caution">
    <text evidence="2">The sequence shown here is derived from an EMBL/GenBank/DDBJ whole genome shotgun (WGS) entry which is preliminary data.</text>
</comment>
<dbReference type="RefSeq" id="WP_376980273.1">
    <property type="nucleotide sequence ID" value="NZ_JBHLSV010000010.1"/>
</dbReference>
<reference evidence="2 3" key="1">
    <citation type="submission" date="2024-09" db="EMBL/GenBank/DDBJ databases">
        <authorList>
            <person name="Sun Q."/>
            <person name="Mori K."/>
        </authorList>
    </citation>
    <scope>NUCLEOTIDE SEQUENCE [LARGE SCALE GENOMIC DNA]</scope>
    <source>
        <strain evidence="2 3">CICC 10874</strain>
    </source>
</reference>
<proteinExistence type="predicted"/>
<keyword evidence="3" id="KW-1185">Reference proteome</keyword>
<protein>
    <submittedName>
        <fullName evidence="2">Histidine phosphatase family protein</fullName>
    </submittedName>
</protein>
<sequence>MASSDPDSRLLLLMRHGKAETVAETDHDRPLAEKGRAQARLIGDYLESQGVRPSRVLVSDARRTRETWESVLSAMPGFDGRVTFHEDIYDGGPAEVLHLIRTRKDKHAVVMVIGHEPTMSTLSAHLADEESDPSSLAQARIGLPTGAMSVLSGSQPAWTGIDEESMTLHTIVRS</sequence>
<dbReference type="PANTHER" id="PTHR20935">
    <property type="entry name" value="PHOSPHOGLYCERATE MUTASE-RELATED"/>
    <property type="match status" value="1"/>
</dbReference>